<proteinExistence type="inferred from homology"/>
<keyword evidence="2 3" id="KW-0501">Molybdenum cofactor biosynthesis</keyword>
<keyword evidence="5" id="KW-1185">Reference proteome</keyword>
<dbReference type="GO" id="GO:0016783">
    <property type="term" value="F:sulfurtransferase activity"/>
    <property type="evidence" value="ECO:0007669"/>
    <property type="project" value="InterPro"/>
</dbReference>
<dbReference type="HAMAP" id="MF_00187">
    <property type="entry name" value="FdhD"/>
    <property type="match status" value="1"/>
</dbReference>
<comment type="subcellular location">
    <subcellularLocation>
        <location evidence="3">Cytoplasm</location>
    </subcellularLocation>
</comment>
<dbReference type="Gene3D" id="3.40.140.10">
    <property type="entry name" value="Cytidine Deaminase, domain 2"/>
    <property type="match status" value="1"/>
</dbReference>
<dbReference type="PIRSF" id="PIRSF015626">
    <property type="entry name" value="FdhD"/>
    <property type="match status" value="1"/>
</dbReference>
<dbReference type="PANTHER" id="PTHR30592:SF1">
    <property type="entry name" value="SULFUR CARRIER PROTEIN FDHD"/>
    <property type="match status" value="1"/>
</dbReference>
<evidence type="ECO:0000313" key="4">
    <source>
        <dbReference type="EMBL" id="PTW60492.1"/>
    </source>
</evidence>
<dbReference type="SUPFAM" id="SSF53927">
    <property type="entry name" value="Cytidine deaminase-like"/>
    <property type="match status" value="1"/>
</dbReference>
<organism evidence="4 5">
    <name type="scientific">Breoghania corrubedonensis</name>
    <dbReference type="NCBI Taxonomy" id="665038"/>
    <lineage>
        <taxon>Bacteria</taxon>
        <taxon>Pseudomonadati</taxon>
        <taxon>Pseudomonadota</taxon>
        <taxon>Alphaproteobacteria</taxon>
        <taxon>Hyphomicrobiales</taxon>
        <taxon>Stappiaceae</taxon>
        <taxon>Breoghania</taxon>
    </lineage>
</organism>
<reference evidence="4 5" key="1">
    <citation type="submission" date="2018-04" db="EMBL/GenBank/DDBJ databases">
        <title>Genomic Encyclopedia of Archaeal and Bacterial Type Strains, Phase II (KMG-II): from individual species to whole genera.</title>
        <authorList>
            <person name="Goeker M."/>
        </authorList>
    </citation>
    <scope>NUCLEOTIDE SEQUENCE [LARGE SCALE GENOMIC DNA]</scope>
    <source>
        <strain evidence="4 5">DSM 23382</strain>
    </source>
</reference>
<dbReference type="InterPro" id="IPR003786">
    <property type="entry name" value="FdhD"/>
</dbReference>
<dbReference type="GO" id="GO:0097163">
    <property type="term" value="F:sulfur carrier activity"/>
    <property type="evidence" value="ECO:0007669"/>
    <property type="project" value="UniProtKB-UniRule"/>
</dbReference>
<dbReference type="InterPro" id="IPR016193">
    <property type="entry name" value="Cytidine_deaminase-like"/>
</dbReference>
<dbReference type="PANTHER" id="PTHR30592">
    <property type="entry name" value="FORMATE DEHYDROGENASE"/>
    <property type="match status" value="1"/>
</dbReference>
<dbReference type="Proteomes" id="UP000244081">
    <property type="component" value="Unassembled WGS sequence"/>
</dbReference>
<dbReference type="AlphaFoldDB" id="A0A2T5V9R0"/>
<comment type="function">
    <text evidence="3">Required for formate dehydrogenase (FDH) activity. Acts as a sulfur carrier protein that transfers sulfur from IscS to the molybdenum cofactor prior to its insertion into FDH.</text>
</comment>
<dbReference type="Gene3D" id="3.10.20.10">
    <property type="match status" value="1"/>
</dbReference>
<dbReference type="GO" id="GO:0005737">
    <property type="term" value="C:cytoplasm"/>
    <property type="evidence" value="ECO:0007669"/>
    <property type="project" value="UniProtKB-SubCell"/>
</dbReference>
<dbReference type="Pfam" id="PF02634">
    <property type="entry name" value="FdhD-NarQ"/>
    <property type="match status" value="1"/>
</dbReference>
<evidence type="ECO:0000256" key="1">
    <source>
        <dbReference type="ARBA" id="ARBA00022490"/>
    </source>
</evidence>
<protein>
    <recommendedName>
        <fullName evidence="3">Sulfur carrier protein FdhD</fullName>
    </recommendedName>
</protein>
<dbReference type="GO" id="GO:0006777">
    <property type="term" value="P:Mo-molybdopterin cofactor biosynthetic process"/>
    <property type="evidence" value="ECO:0007669"/>
    <property type="project" value="UniProtKB-UniRule"/>
</dbReference>
<keyword evidence="1 3" id="KW-0963">Cytoplasm</keyword>
<dbReference type="EMBL" id="QAYG01000004">
    <property type="protein sequence ID" value="PTW60492.1"/>
    <property type="molecule type" value="Genomic_DNA"/>
</dbReference>
<name>A0A2T5V9R0_9HYPH</name>
<dbReference type="NCBIfam" id="TIGR00129">
    <property type="entry name" value="fdhD_narQ"/>
    <property type="match status" value="1"/>
</dbReference>
<dbReference type="OrthoDB" id="3197277at2"/>
<feature type="active site" description="Cysteine persulfide intermediate" evidence="3">
    <location>
        <position position="121"/>
    </location>
</feature>
<evidence type="ECO:0000256" key="3">
    <source>
        <dbReference type="HAMAP-Rule" id="MF_00187"/>
    </source>
</evidence>
<gene>
    <name evidence="3" type="primary">fdhD</name>
    <name evidence="4" type="ORF">C8N35_104115</name>
</gene>
<evidence type="ECO:0000256" key="2">
    <source>
        <dbReference type="ARBA" id="ARBA00023150"/>
    </source>
</evidence>
<evidence type="ECO:0000313" key="5">
    <source>
        <dbReference type="Proteomes" id="UP000244081"/>
    </source>
</evidence>
<comment type="similarity">
    <text evidence="3">Belongs to the FdhD family.</text>
</comment>
<sequence length="278" mass="29635">MTSCDLTELDPTSLSTHSPTRRIAWRGTAAPQDMREVPEEAAIAVTYNGATHAVMMATPTELEDFAVGFSLTERIISDVGQIRSVEIAAFPLGVEARLWVDEECAGRLSARRRAMAGPTGCGLCGVESLDEALPEPAVVGADDVRFRPEQIMEAIDALSAGQPLFRETHAVHAAGFWTPDDGLVAAREDLGRHNAMDKLVGALKRNGVDQTKGIATITSRVSVEIVQKAAVLGVPVLVAVSAPTMLAIRTAEAAGLTLVGVARRDGFEAFTRTERITF</sequence>
<comment type="caution">
    <text evidence="4">The sequence shown here is derived from an EMBL/GenBank/DDBJ whole genome shotgun (WGS) entry which is preliminary data.</text>
</comment>
<accession>A0A2T5V9R0</accession>
<comment type="caution">
    <text evidence="3">Lacks conserved residue(s) required for the propagation of feature annotation.</text>
</comment>